<feature type="transmembrane region" description="Helical" evidence="2">
    <location>
        <begin position="154"/>
        <end position="176"/>
    </location>
</feature>
<name>A0AAV5LJR2_9ROSI</name>
<keyword evidence="2" id="KW-0472">Membrane</keyword>
<keyword evidence="2" id="KW-0812">Transmembrane</keyword>
<feature type="signal peptide" evidence="3">
    <location>
        <begin position="1"/>
        <end position="22"/>
    </location>
</feature>
<reference evidence="4 5" key="1">
    <citation type="journal article" date="2021" name="Commun. Biol.">
        <title>The genome of Shorea leprosula (Dipterocarpaceae) highlights the ecological relevance of drought in aseasonal tropical rainforests.</title>
        <authorList>
            <person name="Ng K.K.S."/>
            <person name="Kobayashi M.J."/>
            <person name="Fawcett J.A."/>
            <person name="Hatakeyama M."/>
            <person name="Paape T."/>
            <person name="Ng C.H."/>
            <person name="Ang C.C."/>
            <person name="Tnah L.H."/>
            <person name="Lee C.T."/>
            <person name="Nishiyama T."/>
            <person name="Sese J."/>
            <person name="O'Brien M.J."/>
            <person name="Copetti D."/>
            <person name="Mohd Noor M.I."/>
            <person name="Ong R.C."/>
            <person name="Putra M."/>
            <person name="Sireger I.Z."/>
            <person name="Indrioko S."/>
            <person name="Kosugi Y."/>
            <person name="Izuno A."/>
            <person name="Isagi Y."/>
            <person name="Lee S.L."/>
            <person name="Shimizu K.K."/>
        </authorList>
    </citation>
    <scope>NUCLEOTIDE SEQUENCE [LARGE SCALE GENOMIC DNA]</scope>
    <source>
        <strain evidence="4">214</strain>
    </source>
</reference>
<accession>A0AAV5LJR2</accession>
<sequence>MAIITFLAVVVLVAILIKLTLERREDYQADEKTEMQDKDRGKEIKVPSSDLGQPSCQTEISEIHNPPNLPAECLQNNLQEQLTEEKERADQISIEQGIGMVQRLALQTAAAEGQAENMKNGVKVACLVISVSSTGIISFLAGVPGRHSSMTRMLISKSGILLMFASFFSALVLLMLSTNNAKFSCSNQTLRIMIWMSTGLMTLAVVLLLTVCLGIT</sequence>
<evidence type="ECO:0000313" key="5">
    <source>
        <dbReference type="Proteomes" id="UP001054252"/>
    </source>
</evidence>
<evidence type="ECO:0000256" key="3">
    <source>
        <dbReference type="SAM" id="SignalP"/>
    </source>
</evidence>
<feature type="region of interest" description="Disordered" evidence="1">
    <location>
        <begin position="29"/>
        <end position="57"/>
    </location>
</feature>
<keyword evidence="2" id="KW-1133">Transmembrane helix</keyword>
<dbReference type="AlphaFoldDB" id="A0AAV5LJR2"/>
<evidence type="ECO:0000313" key="4">
    <source>
        <dbReference type="EMBL" id="GKV37061.1"/>
    </source>
</evidence>
<protein>
    <submittedName>
        <fullName evidence="4">Uncharacterized protein</fullName>
    </submittedName>
</protein>
<comment type="caution">
    <text evidence="4">The sequence shown here is derived from an EMBL/GenBank/DDBJ whole genome shotgun (WGS) entry which is preliminary data.</text>
</comment>
<organism evidence="4 5">
    <name type="scientific">Rubroshorea leprosula</name>
    <dbReference type="NCBI Taxonomy" id="152421"/>
    <lineage>
        <taxon>Eukaryota</taxon>
        <taxon>Viridiplantae</taxon>
        <taxon>Streptophyta</taxon>
        <taxon>Embryophyta</taxon>
        <taxon>Tracheophyta</taxon>
        <taxon>Spermatophyta</taxon>
        <taxon>Magnoliopsida</taxon>
        <taxon>eudicotyledons</taxon>
        <taxon>Gunneridae</taxon>
        <taxon>Pentapetalae</taxon>
        <taxon>rosids</taxon>
        <taxon>malvids</taxon>
        <taxon>Malvales</taxon>
        <taxon>Dipterocarpaceae</taxon>
        <taxon>Rubroshorea</taxon>
    </lineage>
</organism>
<feature type="transmembrane region" description="Helical" evidence="2">
    <location>
        <begin position="192"/>
        <end position="215"/>
    </location>
</feature>
<dbReference type="EMBL" id="BPVZ01000120">
    <property type="protein sequence ID" value="GKV37061.1"/>
    <property type="molecule type" value="Genomic_DNA"/>
</dbReference>
<feature type="transmembrane region" description="Helical" evidence="2">
    <location>
        <begin position="122"/>
        <end position="142"/>
    </location>
</feature>
<feature type="compositionally biased region" description="Basic and acidic residues" evidence="1">
    <location>
        <begin position="29"/>
        <end position="45"/>
    </location>
</feature>
<evidence type="ECO:0000256" key="2">
    <source>
        <dbReference type="SAM" id="Phobius"/>
    </source>
</evidence>
<evidence type="ECO:0000256" key="1">
    <source>
        <dbReference type="SAM" id="MobiDB-lite"/>
    </source>
</evidence>
<proteinExistence type="predicted"/>
<gene>
    <name evidence="4" type="ORF">SLEP1_g45129</name>
</gene>
<dbReference type="Proteomes" id="UP001054252">
    <property type="component" value="Unassembled WGS sequence"/>
</dbReference>
<feature type="chain" id="PRO_5043484338" evidence="3">
    <location>
        <begin position="23"/>
        <end position="216"/>
    </location>
</feature>
<keyword evidence="5" id="KW-1185">Reference proteome</keyword>
<keyword evidence="3" id="KW-0732">Signal</keyword>